<protein>
    <submittedName>
        <fullName evidence="1">Uncharacterized protein</fullName>
    </submittedName>
</protein>
<dbReference type="AlphaFoldDB" id="A0A449HDX4"/>
<dbReference type="RefSeq" id="WP_137355127.1">
    <property type="nucleotide sequence ID" value="NZ_CAACYE020000006.1"/>
</dbReference>
<evidence type="ECO:0000313" key="1">
    <source>
        <dbReference type="EMBL" id="VFA81000.1"/>
    </source>
</evidence>
<accession>A0A449HDX4</accession>
<name>A0A449HDX4_NOCFR</name>
<reference evidence="1" key="1">
    <citation type="submission" date="2019-02" db="EMBL/GenBank/DDBJ databases">
        <authorList>
            <consortium name="Pathogen Informatics"/>
        </authorList>
    </citation>
    <scope>NUCLEOTIDE SEQUENCE</scope>
    <source>
        <strain evidence="1">3012STDY6733949</strain>
    </source>
</reference>
<proteinExistence type="predicted"/>
<dbReference type="EMBL" id="CAACYE010000002">
    <property type="protein sequence ID" value="VFA81000.1"/>
    <property type="molecule type" value="Genomic_DNA"/>
</dbReference>
<organism evidence="1">
    <name type="scientific">Nocardia farcinica</name>
    <dbReference type="NCBI Taxonomy" id="37329"/>
    <lineage>
        <taxon>Bacteria</taxon>
        <taxon>Bacillati</taxon>
        <taxon>Actinomycetota</taxon>
        <taxon>Actinomycetes</taxon>
        <taxon>Mycobacteriales</taxon>
        <taxon>Nocardiaceae</taxon>
        <taxon>Nocardia</taxon>
    </lineage>
</organism>
<sequence length="98" mass="10437">MPEIPEPIVTAVTYRVSCLPIDHPAHRHYSLTVAYRIRGTESGYSVSDGADYYYDADGTVGSDPVLMPAAAALALAQRIAPTMTGINGQTVADILTRA</sequence>
<gene>
    <name evidence="1" type="ORF">NCTC1935_00025</name>
</gene>